<comment type="subcellular location">
    <subcellularLocation>
        <location evidence="1">Membrane</location>
        <topology evidence="1">Multi-pass membrane protein</topology>
    </subcellularLocation>
</comment>
<gene>
    <name evidence="7" type="ORF">OCL06_11170</name>
</gene>
<evidence type="ECO:0000256" key="4">
    <source>
        <dbReference type="ARBA" id="ARBA00023136"/>
    </source>
</evidence>
<dbReference type="Proteomes" id="UP001209257">
    <property type="component" value="Unassembled WGS sequence"/>
</dbReference>
<feature type="transmembrane region" description="Helical" evidence="5">
    <location>
        <begin position="31"/>
        <end position="51"/>
    </location>
</feature>
<feature type="transmembrane region" description="Helical" evidence="5">
    <location>
        <begin position="131"/>
        <end position="151"/>
    </location>
</feature>
<dbReference type="EMBL" id="JAOTJC010000008">
    <property type="protein sequence ID" value="MCU7555156.1"/>
    <property type="molecule type" value="Genomic_DNA"/>
</dbReference>
<protein>
    <submittedName>
        <fullName evidence="7">YIP1 family protein</fullName>
    </submittedName>
</protein>
<evidence type="ECO:0000313" key="8">
    <source>
        <dbReference type="Proteomes" id="UP001209257"/>
    </source>
</evidence>
<evidence type="ECO:0000256" key="5">
    <source>
        <dbReference type="SAM" id="Phobius"/>
    </source>
</evidence>
<dbReference type="RefSeq" id="WP_262994535.1">
    <property type="nucleotide sequence ID" value="NZ_JAOTJC010000008.1"/>
</dbReference>
<feature type="transmembrane region" description="Helical" evidence="5">
    <location>
        <begin position="88"/>
        <end position="111"/>
    </location>
</feature>
<organism evidence="7 8">
    <name type="scientific">Alteromonas salexigens</name>
    <dbReference type="NCBI Taxonomy" id="2982530"/>
    <lineage>
        <taxon>Bacteria</taxon>
        <taxon>Pseudomonadati</taxon>
        <taxon>Pseudomonadota</taxon>
        <taxon>Gammaproteobacteria</taxon>
        <taxon>Alteromonadales</taxon>
        <taxon>Alteromonadaceae</taxon>
        <taxon>Alteromonas/Salinimonas group</taxon>
        <taxon>Alteromonas</taxon>
    </lineage>
</organism>
<keyword evidence="8" id="KW-1185">Reference proteome</keyword>
<sequence>MHTVTNPIQACNDIFFRPNGVFKAVNEHNNWSWIPFIIVVLMGLLPQYLYLNAVDFSWYQNTIIDAQYGDLSPAEQDTYRQNMTKTSITAFAVVGTIIGMIVINAIVATYLNLATRSDESNANGFTDWYGFTWWAGMPIVFSALISIVLLLLNSDPQISPAISMPLSLAYWFSVPMTSDWFAFLQSVRLDSIWSIYLTMVGVSQWTSFSVRKSAVIAIAPFAIIWTIWLVVVLL</sequence>
<feature type="transmembrane region" description="Helical" evidence="5">
    <location>
        <begin position="214"/>
        <end position="233"/>
    </location>
</feature>
<feature type="domain" description="Yip1" evidence="6">
    <location>
        <begin position="13"/>
        <end position="229"/>
    </location>
</feature>
<evidence type="ECO:0000259" key="6">
    <source>
        <dbReference type="Pfam" id="PF04893"/>
    </source>
</evidence>
<proteinExistence type="predicted"/>
<keyword evidence="4 5" id="KW-0472">Membrane</keyword>
<name>A0ABT2VPB2_9ALTE</name>
<evidence type="ECO:0000256" key="1">
    <source>
        <dbReference type="ARBA" id="ARBA00004141"/>
    </source>
</evidence>
<keyword evidence="3 5" id="KW-1133">Transmembrane helix</keyword>
<dbReference type="Pfam" id="PF04893">
    <property type="entry name" value="Yip1"/>
    <property type="match status" value="1"/>
</dbReference>
<dbReference type="InterPro" id="IPR006977">
    <property type="entry name" value="Yip1_dom"/>
</dbReference>
<reference evidence="8" key="1">
    <citation type="submission" date="2023-07" db="EMBL/GenBank/DDBJ databases">
        <title>Study on multiphase classification of strain Alteromonas salexigens isolated from the Yellow Sea.</title>
        <authorList>
            <person name="Sun L."/>
        </authorList>
    </citation>
    <scope>NUCLEOTIDE SEQUENCE [LARGE SCALE GENOMIC DNA]</scope>
    <source>
        <strain evidence="8">ASW11-19</strain>
    </source>
</reference>
<comment type="caution">
    <text evidence="7">The sequence shown here is derived from an EMBL/GenBank/DDBJ whole genome shotgun (WGS) entry which is preliminary data.</text>
</comment>
<keyword evidence="2 5" id="KW-0812">Transmembrane</keyword>
<evidence type="ECO:0000313" key="7">
    <source>
        <dbReference type="EMBL" id="MCU7555156.1"/>
    </source>
</evidence>
<evidence type="ECO:0000256" key="2">
    <source>
        <dbReference type="ARBA" id="ARBA00022692"/>
    </source>
</evidence>
<evidence type="ECO:0000256" key="3">
    <source>
        <dbReference type="ARBA" id="ARBA00022989"/>
    </source>
</evidence>
<accession>A0ABT2VPB2</accession>